<dbReference type="Proteomes" id="UP001385499">
    <property type="component" value="Unassembled WGS sequence"/>
</dbReference>
<evidence type="ECO:0000313" key="2">
    <source>
        <dbReference type="Proteomes" id="UP001385499"/>
    </source>
</evidence>
<dbReference type="InterPro" id="IPR029069">
    <property type="entry name" value="HotDog_dom_sf"/>
</dbReference>
<proteinExistence type="predicted"/>
<keyword evidence="2" id="KW-1185">Reference proteome</keyword>
<evidence type="ECO:0000313" key="1">
    <source>
        <dbReference type="EMBL" id="MEJ8473334.1"/>
    </source>
</evidence>
<accession>A0ABU8TGP6</accession>
<dbReference type="EMBL" id="JBAKIA010000002">
    <property type="protein sequence ID" value="MEJ8473334.1"/>
    <property type="molecule type" value="Genomic_DNA"/>
</dbReference>
<sequence length="201" mass="21808">MHNTSTGELSATAIDGYEPSSVSAKILRSRFKNVLSPMPDEASPRGISTSPTGSRAALDGLLAAGAEICFRGTVLPRHVCSDGRADDGFALSVFTDAVPHVWQKTPMTHAYMSERNLGRVAVEMKLTWVSPLKSGDMFVIVSAPTSVNSKTMNIRHHLYESQTKRLSAICDVVALVMDLETRKSVALPEEAAKRIPRLILD</sequence>
<dbReference type="Pfam" id="PF13279">
    <property type="entry name" value="4HBT_2"/>
    <property type="match status" value="1"/>
</dbReference>
<reference evidence="1 2" key="1">
    <citation type="submission" date="2024-02" db="EMBL/GenBank/DDBJ databases">
        <title>Roseibium algae sp. nov., isolated from marine alga (Grateloupia sp.), showing potential in myo-inositol conversion.</title>
        <authorList>
            <person name="Wang Y."/>
        </authorList>
    </citation>
    <scope>NUCLEOTIDE SEQUENCE [LARGE SCALE GENOMIC DNA]</scope>
    <source>
        <strain evidence="1 2">H3510</strain>
    </source>
</reference>
<protein>
    <submittedName>
        <fullName evidence="1">Thioesterase family protein</fullName>
    </submittedName>
</protein>
<dbReference type="Gene3D" id="3.10.129.10">
    <property type="entry name" value="Hotdog Thioesterase"/>
    <property type="match status" value="1"/>
</dbReference>
<name>A0ABU8TGP6_9HYPH</name>
<dbReference type="SUPFAM" id="SSF54637">
    <property type="entry name" value="Thioesterase/thiol ester dehydrase-isomerase"/>
    <property type="match status" value="1"/>
</dbReference>
<gene>
    <name evidence="1" type="ORF">V6575_04490</name>
</gene>
<organism evidence="1 2">
    <name type="scientific">Roseibium algae</name>
    <dbReference type="NCBI Taxonomy" id="3123038"/>
    <lineage>
        <taxon>Bacteria</taxon>
        <taxon>Pseudomonadati</taxon>
        <taxon>Pseudomonadota</taxon>
        <taxon>Alphaproteobacteria</taxon>
        <taxon>Hyphomicrobiales</taxon>
        <taxon>Stappiaceae</taxon>
        <taxon>Roseibium</taxon>
    </lineage>
</organism>
<comment type="caution">
    <text evidence="1">The sequence shown here is derived from an EMBL/GenBank/DDBJ whole genome shotgun (WGS) entry which is preliminary data.</text>
</comment>